<evidence type="ECO:0000313" key="1">
    <source>
        <dbReference type="EMBL" id="VDC28257.1"/>
    </source>
</evidence>
<keyword evidence="2" id="KW-1185">Reference proteome</keyword>
<organism evidence="1 2">
    <name type="scientific">Pseudogemmobacter humi</name>
    <dbReference type="NCBI Taxonomy" id="2483812"/>
    <lineage>
        <taxon>Bacteria</taxon>
        <taxon>Pseudomonadati</taxon>
        <taxon>Pseudomonadota</taxon>
        <taxon>Alphaproteobacteria</taxon>
        <taxon>Rhodobacterales</taxon>
        <taxon>Paracoccaceae</taxon>
        <taxon>Pseudogemmobacter</taxon>
    </lineage>
</organism>
<dbReference type="EMBL" id="UXAW01000067">
    <property type="protein sequence ID" value="VDC28257.1"/>
    <property type="molecule type" value="Genomic_DNA"/>
</dbReference>
<dbReference type="AlphaFoldDB" id="A0A3P5XDE9"/>
<protein>
    <submittedName>
        <fullName evidence="1">Uncharacterized protein</fullName>
    </submittedName>
</protein>
<reference evidence="1 2" key="1">
    <citation type="submission" date="2018-11" db="EMBL/GenBank/DDBJ databases">
        <authorList>
            <person name="Criscuolo A."/>
        </authorList>
    </citation>
    <scope>NUCLEOTIDE SEQUENCE [LARGE SCALE GENOMIC DNA]</scope>
    <source>
        <strain evidence="1">ACIP111625</strain>
    </source>
</reference>
<evidence type="ECO:0000313" key="2">
    <source>
        <dbReference type="Proteomes" id="UP000277498"/>
    </source>
</evidence>
<name>A0A3P5XDE9_9RHOB</name>
<proteinExistence type="predicted"/>
<sequence length="63" mass="6747">MTQHPTFAQIVSAAKRATPGGRLNDDDRAGLMRRAANLGLSVVDANAVLDNVLPRHPITRGIE</sequence>
<gene>
    <name evidence="1" type="ORF">XINFAN_02032</name>
</gene>
<accession>A0A3P5XDE9</accession>
<dbReference type="Proteomes" id="UP000277498">
    <property type="component" value="Unassembled WGS sequence"/>
</dbReference>
<dbReference type="RefSeq" id="WP_124086592.1">
    <property type="nucleotide sequence ID" value="NZ_UXAW01000067.1"/>
</dbReference>